<organism evidence="3 4">
    <name type="scientific">Ladona fulva</name>
    <name type="common">Scarce chaser dragonfly</name>
    <name type="synonym">Libellula fulva</name>
    <dbReference type="NCBI Taxonomy" id="123851"/>
    <lineage>
        <taxon>Eukaryota</taxon>
        <taxon>Metazoa</taxon>
        <taxon>Ecdysozoa</taxon>
        <taxon>Arthropoda</taxon>
        <taxon>Hexapoda</taxon>
        <taxon>Insecta</taxon>
        <taxon>Pterygota</taxon>
        <taxon>Palaeoptera</taxon>
        <taxon>Odonata</taxon>
        <taxon>Epiprocta</taxon>
        <taxon>Anisoptera</taxon>
        <taxon>Libelluloidea</taxon>
        <taxon>Libellulidae</taxon>
        <taxon>Ladona</taxon>
    </lineage>
</organism>
<proteinExistence type="predicted"/>
<evidence type="ECO:0000313" key="4">
    <source>
        <dbReference type="Proteomes" id="UP000792457"/>
    </source>
</evidence>
<dbReference type="AlphaFoldDB" id="A0A8K0K612"/>
<feature type="region of interest" description="Disordered" evidence="1">
    <location>
        <begin position="32"/>
        <end position="56"/>
    </location>
</feature>
<dbReference type="EMBL" id="KZ308361">
    <property type="protein sequence ID" value="KAG8228164.1"/>
    <property type="molecule type" value="Genomic_DNA"/>
</dbReference>
<feature type="compositionally biased region" description="Acidic residues" evidence="1">
    <location>
        <begin position="32"/>
        <end position="51"/>
    </location>
</feature>
<name>A0A8K0K612_LADFU</name>
<evidence type="ECO:0000256" key="1">
    <source>
        <dbReference type="SAM" id="MobiDB-lite"/>
    </source>
</evidence>
<keyword evidence="4" id="KW-1185">Reference proteome</keyword>
<evidence type="ECO:0000313" key="3">
    <source>
        <dbReference type="EMBL" id="KAG8228164.1"/>
    </source>
</evidence>
<gene>
    <name evidence="3" type="ORF">J437_LFUL010540</name>
</gene>
<protein>
    <submittedName>
        <fullName evidence="3">Uncharacterized protein</fullName>
    </submittedName>
</protein>
<evidence type="ECO:0000256" key="2">
    <source>
        <dbReference type="SAM" id="SignalP"/>
    </source>
</evidence>
<feature type="chain" id="PRO_5035463291" evidence="2">
    <location>
        <begin position="21"/>
        <end position="89"/>
    </location>
</feature>
<comment type="caution">
    <text evidence="3">The sequence shown here is derived from an EMBL/GenBank/DDBJ whole genome shotgun (WGS) entry which is preliminary data.</text>
</comment>
<sequence>MRFLLSLLLVVCVFVPLVRSLPALYLNDSELEGEEPTGFEDSEDYYDETPEEDRLFEPNDEPEEVVMFEAVTMDTNLLASEEACVNLSI</sequence>
<reference evidence="3" key="2">
    <citation type="submission" date="2017-10" db="EMBL/GenBank/DDBJ databases">
        <title>Ladona fulva Genome sequencing and assembly.</title>
        <authorList>
            <person name="Murali S."/>
            <person name="Richards S."/>
            <person name="Bandaranaike D."/>
            <person name="Bellair M."/>
            <person name="Blankenburg K."/>
            <person name="Chao H."/>
            <person name="Dinh H."/>
            <person name="Doddapaneni H."/>
            <person name="Dugan-Rocha S."/>
            <person name="Elkadiri S."/>
            <person name="Gnanaolivu R."/>
            <person name="Hernandez B."/>
            <person name="Skinner E."/>
            <person name="Javaid M."/>
            <person name="Lee S."/>
            <person name="Li M."/>
            <person name="Ming W."/>
            <person name="Munidasa M."/>
            <person name="Muniz J."/>
            <person name="Nguyen L."/>
            <person name="Hughes D."/>
            <person name="Osuji N."/>
            <person name="Pu L.-L."/>
            <person name="Puazo M."/>
            <person name="Qu C."/>
            <person name="Quiroz J."/>
            <person name="Raj R."/>
            <person name="Weissenberger G."/>
            <person name="Xin Y."/>
            <person name="Zou X."/>
            <person name="Han Y."/>
            <person name="Worley K."/>
            <person name="Muzny D."/>
            <person name="Gibbs R."/>
        </authorList>
    </citation>
    <scope>NUCLEOTIDE SEQUENCE</scope>
    <source>
        <strain evidence="3">Sampled in the wild</strain>
    </source>
</reference>
<feature type="signal peptide" evidence="2">
    <location>
        <begin position="1"/>
        <end position="20"/>
    </location>
</feature>
<dbReference type="Proteomes" id="UP000792457">
    <property type="component" value="Unassembled WGS sequence"/>
</dbReference>
<reference evidence="3" key="1">
    <citation type="submission" date="2013-04" db="EMBL/GenBank/DDBJ databases">
        <authorList>
            <person name="Qu J."/>
            <person name="Murali S.C."/>
            <person name="Bandaranaike D."/>
            <person name="Bellair M."/>
            <person name="Blankenburg K."/>
            <person name="Chao H."/>
            <person name="Dinh H."/>
            <person name="Doddapaneni H."/>
            <person name="Downs B."/>
            <person name="Dugan-Rocha S."/>
            <person name="Elkadiri S."/>
            <person name="Gnanaolivu R.D."/>
            <person name="Hernandez B."/>
            <person name="Javaid M."/>
            <person name="Jayaseelan J.C."/>
            <person name="Lee S."/>
            <person name="Li M."/>
            <person name="Ming W."/>
            <person name="Munidasa M."/>
            <person name="Muniz J."/>
            <person name="Nguyen L."/>
            <person name="Ongeri F."/>
            <person name="Osuji N."/>
            <person name="Pu L.-L."/>
            <person name="Puazo M."/>
            <person name="Qu C."/>
            <person name="Quiroz J."/>
            <person name="Raj R."/>
            <person name="Weissenberger G."/>
            <person name="Xin Y."/>
            <person name="Zou X."/>
            <person name="Han Y."/>
            <person name="Richards S."/>
            <person name="Worley K."/>
            <person name="Muzny D."/>
            <person name="Gibbs R."/>
        </authorList>
    </citation>
    <scope>NUCLEOTIDE SEQUENCE</scope>
    <source>
        <strain evidence="3">Sampled in the wild</strain>
    </source>
</reference>
<accession>A0A8K0K612</accession>
<keyword evidence="2" id="KW-0732">Signal</keyword>